<feature type="compositionally biased region" description="Basic residues" evidence="6">
    <location>
        <begin position="9"/>
        <end position="19"/>
    </location>
</feature>
<protein>
    <submittedName>
        <fullName evidence="8">Transcriptional regulator, TetR family</fullName>
    </submittedName>
</protein>
<gene>
    <name evidence="8" type="ORF">SAMN02927914_01576</name>
</gene>
<dbReference type="InterPro" id="IPR039538">
    <property type="entry name" value="BetI_C"/>
</dbReference>
<dbReference type="Pfam" id="PF00440">
    <property type="entry name" value="TetR_N"/>
    <property type="match status" value="1"/>
</dbReference>
<keyword evidence="4" id="KW-0804">Transcription</keyword>
<reference evidence="8 9" key="1">
    <citation type="submission" date="2016-10" db="EMBL/GenBank/DDBJ databases">
        <authorList>
            <person name="de Groot N.N."/>
        </authorList>
    </citation>
    <scope>NUCLEOTIDE SEQUENCE [LARGE SCALE GENOMIC DNA]</scope>
    <source>
        <strain evidence="8 9">CGMCC 1.12097</strain>
    </source>
</reference>
<dbReference type="PROSITE" id="PS50977">
    <property type="entry name" value="HTH_TETR_2"/>
    <property type="match status" value="1"/>
</dbReference>
<evidence type="ECO:0000256" key="6">
    <source>
        <dbReference type="SAM" id="MobiDB-lite"/>
    </source>
</evidence>
<dbReference type="RefSeq" id="WP_091576547.1">
    <property type="nucleotide sequence ID" value="NZ_FMXM01000004.1"/>
</dbReference>
<dbReference type="STRING" id="1165689.SAMN02927914_01576"/>
<dbReference type="Gene3D" id="1.10.357.10">
    <property type="entry name" value="Tetracycline Repressor, domain 2"/>
    <property type="match status" value="1"/>
</dbReference>
<dbReference type="PANTHER" id="PTHR30055:SF228">
    <property type="entry name" value="TRANSCRIPTIONAL REGULATOR-RELATED"/>
    <property type="match status" value="1"/>
</dbReference>
<feature type="domain" description="HTH tetR-type" evidence="7">
    <location>
        <begin position="28"/>
        <end position="88"/>
    </location>
</feature>
<evidence type="ECO:0000256" key="4">
    <source>
        <dbReference type="ARBA" id="ARBA00023163"/>
    </source>
</evidence>
<dbReference type="GO" id="GO:0003700">
    <property type="term" value="F:DNA-binding transcription factor activity"/>
    <property type="evidence" value="ECO:0007669"/>
    <property type="project" value="TreeGrafter"/>
</dbReference>
<organism evidence="8 9">
    <name type="scientific">Mesorhizobium qingshengii</name>
    <dbReference type="NCBI Taxonomy" id="1165689"/>
    <lineage>
        <taxon>Bacteria</taxon>
        <taxon>Pseudomonadati</taxon>
        <taxon>Pseudomonadota</taxon>
        <taxon>Alphaproteobacteria</taxon>
        <taxon>Hyphomicrobiales</taxon>
        <taxon>Phyllobacteriaceae</taxon>
        <taxon>Mesorhizobium</taxon>
    </lineage>
</organism>
<evidence type="ECO:0000313" key="8">
    <source>
        <dbReference type="EMBL" id="SDA60460.1"/>
    </source>
</evidence>
<dbReference type="InterPro" id="IPR036271">
    <property type="entry name" value="Tet_transcr_reg_TetR-rel_C_sf"/>
</dbReference>
<dbReference type="Proteomes" id="UP000198588">
    <property type="component" value="Unassembled WGS sequence"/>
</dbReference>
<dbReference type="InterPro" id="IPR001647">
    <property type="entry name" value="HTH_TetR"/>
</dbReference>
<dbReference type="SUPFAM" id="SSF46689">
    <property type="entry name" value="Homeodomain-like"/>
    <property type="match status" value="1"/>
</dbReference>
<evidence type="ECO:0000256" key="2">
    <source>
        <dbReference type="ARBA" id="ARBA00023015"/>
    </source>
</evidence>
<dbReference type="SUPFAM" id="SSF48498">
    <property type="entry name" value="Tetracyclin repressor-like, C-terminal domain"/>
    <property type="match status" value="1"/>
</dbReference>
<evidence type="ECO:0000259" key="7">
    <source>
        <dbReference type="PROSITE" id="PS50977"/>
    </source>
</evidence>
<sequence length="226" mass="24861">MTEAQPATARKKRGAKKSPPRFSREQADVRRSMLIEAATRCLSVGGIGAFTIDRICKEAGVSRGLINHHFESLDGLLVEVYKSSLYASVNNQIAEAKRRRAETSDWSPQAALAALVHSNFSPDYFSRDNLLIWLSLWGEIAVNPRLKAAHRELYDAYRAELAEDIAAVAKPRGRDVDAPALARNFIALVDGLWLEWCLDESVVTPQAAEAAGFEMLEAQVGPLRGA</sequence>
<dbReference type="PANTHER" id="PTHR30055">
    <property type="entry name" value="HTH-TYPE TRANSCRIPTIONAL REGULATOR RUTR"/>
    <property type="match status" value="1"/>
</dbReference>
<evidence type="ECO:0000256" key="5">
    <source>
        <dbReference type="PROSITE-ProRule" id="PRU00335"/>
    </source>
</evidence>
<proteinExistence type="predicted"/>
<dbReference type="GO" id="GO:0000976">
    <property type="term" value="F:transcription cis-regulatory region binding"/>
    <property type="evidence" value="ECO:0007669"/>
    <property type="project" value="TreeGrafter"/>
</dbReference>
<dbReference type="EMBL" id="FMXM01000004">
    <property type="protein sequence ID" value="SDA60460.1"/>
    <property type="molecule type" value="Genomic_DNA"/>
</dbReference>
<accession>A0A1G5WR97</accession>
<dbReference type="AlphaFoldDB" id="A0A1G5WR97"/>
<dbReference type="OrthoDB" id="9809265at2"/>
<keyword evidence="1" id="KW-0678">Repressor</keyword>
<feature type="region of interest" description="Disordered" evidence="6">
    <location>
        <begin position="1"/>
        <end position="27"/>
    </location>
</feature>
<dbReference type="Pfam" id="PF13977">
    <property type="entry name" value="TetR_C_6"/>
    <property type="match status" value="1"/>
</dbReference>
<dbReference type="InterPro" id="IPR009057">
    <property type="entry name" value="Homeodomain-like_sf"/>
</dbReference>
<keyword evidence="3 5" id="KW-0238">DNA-binding</keyword>
<evidence type="ECO:0000256" key="3">
    <source>
        <dbReference type="ARBA" id="ARBA00023125"/>
    </source>
</evidence>
<feature type="DNA-binding region" description="H-T-H motif" evidence="5">
    <location>
        <begin position="51"/>
        <end position="70"/>
    </location>
</feature>
<dbReference type="PRINTS" id="PR00455">
    <property type="entry name" value="HTHTETR"/>
</dbReference>
<evidence type="ECO:0000256" key="1">
    <source>
        <dbReference type="ARBA" id="ARBA00022491"/>
    </source>
</evidence>
<dbReference type="InterPro" id="IPR050109">
    <property type="entry name" value="HTH-type_TetR-like_transc_reg"/>
</dbReference>
<keyword evidence="2" id="KW-0805">Transcription regulation</keyword>
<name>A0A1G5WR97_9HYPH</name>
<evidence type="ECO:0000313" key="9">
    <source>
        <dbReference type="Proteomes" id="UP000198588"/>
    </source>
</evidence>